<dbReference type="EMBL" id="AZHF01000004">
    <property type="protein sequence ID" value="OAA76688.1"/>
    <property type="molecule type" value="Genomic_DNA"/>
</dbReference>
<dbReference type="STRING" id="1081108.A0A162KLF7"/>
<feature type="region of interest" description="Disordered" evidence="1">
    <location>
        <begin position="281"/>
        <end position="436"/>
    </location>
</feature>
<feature type="compositionally biased region" description="Low complexity" evidence="1">
    <location>
        <begin position="353"/>
        <end position="372"/>
    </location>
</feature>
<feature type="compositionally biased region" description="Polar residues" evidence="1">
    <location>
        <begin position="234"/>
        <end position="245"/>
    </location>
</feature>
<feature type="compositionally biased region" description="Pro residues" evidence="1">
    <location>
        <begin position="373"/>
        <end position="387"/>
    </location>
</feature>
<dbReference type="AlphaFoldDB" id="A0A162KLF7"/>
<comment type="caution">
    <text evidence="3">The sequence shown here is derived from an EMBL/GenBank/DDBJ whole genome shotgun (WGS) entry which is preliminary data.</text>
</comment>
<dbReference type="Proteomes" id="UP000076881">
    <property type="component" value="Unassembled WGS sequence"/>
</dbReference>
<evidence type="ECO:0000256" key="1">
    <source>
        <dbReference type="SAM" id="MobiDB-lite"/>
    </source>
</evidence>
<keyword evidence="2" id="KW-0812">Transmembrane</keyword>
<evidence type="ECO:0000313" key="3">
    <source>
        <dbReference type="EMBL" id="OAA76688.1"/>
    </source>
</evidence>
<keyword evidence="4" id="KW-1185">Reference proteome</keyword>
<feature type="compositionally biased region" description="Low complexity" evidence="1">
    <location>
        <begin position="314"/>
        <end position="337"/>
    </location>
</feature>
<feature type="compositionally biased region" description="Polar residues" evidence="1">
    <location>
        <begin position="340"/>
        <end position="349"/>
    </location>
</feature>
<keyword evidence="2" id="KW-1133">Transmembrane helix</keyword>
<reference evidence="3 4" key="1">
    <citation type="journal article" date="2016" name="Genome Biol. Evol.">
        <title>Divergent and convergent evolution of fungal pathogenicity.</title>
        <authorList>
            <person name="Shang Y."/>
            <person name="Xiao G."/>
            <person name="Zheng P."/>
            <person name="Cen K."/>
            <person name="Zhan S."/>
            <person name="Wang C."/>
        </authorList>
    </citation>
    <scope>NUCLEOTIDE SEQUENCE [LARGE SCALE GENOMIC DNA]</scope>
    <source>
        <strain evidence="3 4">RCEF 1005</strain>
    </source>
</reference>
<sequence>MKTFTVAAAALATVEARNLARMEAQPTVPAIFALDGFSPVPTTPPAPEHVAARADSSSPVLLYNTGNTCGYVSGVSSAPYYCINKGDYCALSTSASGNVGRIACCGASECNFRTTCVSSADIYTNKACNEECRDNIYIVKCTDALYPFCNTVSFPGGAIDYACGISDIRTYQVLQTSYSGQVNPQSYTEYTVTGSASGSSRSGSATGAPAPSRTSITSSTSSTSSGSGSGSTSQPTNENKSSKSGTPVGAIVGGVVGGVGAIALIGIGILLFLRNKKKKNVQQSPPAPLMSQPQNGGAPHPPSQYGYPPDATNAAYSTSPSAAGAYYPPQQQQGSPSPNFPYSQHSVSPVASYAPQQYGQQGFGQQPYQQAGSPPPMQQQAGSPPPMQQQYAPPAAAGVSGAATGTAAHKGAPSGPVHEAPTANSAGHRGEMQELE</sequence>
<keyword evidence="2" id="KW-0472">Membrane</keyword>
<feature type="transmembrane region" description="Helical" evidence="2">
    <location>
        <begin position="248"/>
        <end position="273"/>
    </location>
</feature>
<evidence type="ECO:0000313" key="4">
    <source>
        <dbReference type="Proteomes" id="UP000076881"/>
    </source>
</evidence>
<feature type="region of interest" description="Disordered" evidence="1">
    <location>
        <begin position="191"/>
        <end position="246"/>
    </location>
</feature>
<name>A0A162KLF7_CORDF</name>
<proteinExistence type="predicted"/>
<feature type="compositionally biased region" description="Low complexity" evidence="1">
    <location>
        <begin position="193"/>
        <end position="233"/>
    </location>
</feature>
<organism evidence="3 4">
    <name type="scientific">Akanthomyces lecanii RCEF 1005</name>
    <dbReference type="NCBI Taxonomy" id="1081108"/>
    <lineage>
        <taxon>Eukaryota</taxon>
        <taxon>Fungi</taxon>
        <taxon>Dikarya</taxon>
        <taxon>Ascomycota</taxon>
        <taxon>Pezizomycotina</taxon>
        <taxon>Sordariomycetes</taxon>
        <taxon>Hypocreomycetidae</taxon>
        <taxon>Hypocreales</taxon>
        <taxon>Cordycipitaceae</taxon>
        <taxon>Akanthomyces</taxon>
        <taxon>Cordyceps confragosa</taxon>
    </lineage>
</organism>
<gene>
    <name evidence="3" type="ORF">LEL_06372</name>
</gene>
<dbReference type="OrthoDB" id="5347452at2759"/>
<protein>
    <submittedName>
        <fullName evidence="3">Uncharacterized protein</fullName>
    </submittedName>
</protein>
<feature type="compositionally biased region" description="Low complexity" evidence="1">
    <location>
        <begin position="388"/>
        <end position="408"/>
    </location>
</feature>
<evidence type="ECO:0000256" key="2">
    <source>
        <dbReference type="SAM" id="Phobius"/>
    </source>
</evidence>
<accession>A0A162KLF7</accession>